<keyword evidence="3" id="KW-1185">Reference proteome</keyword>
<feature type="compositionally biased region" description="Basic and acidic residues" evidence="1">
    <location>
        <begin position="53"/>
        <end position="63"/>
    </location>
</feature>
<evidence type="ECO:0000256" key="1">
    <source>
        <dbReference type="SAM" id="MobiDB-lite"/>
    </source>
</evidence>
<dbReference type="OrthoDB" id="1885901at2759"/>
<gene>
    <name evidence="2" type="primary">jg6257</name>
    <name evidence="2" type="ORF">PAEG_LOCUS6351</name>
</gene>
<name>A0A8S4QYK4_9NEOP</name>
<feature type="non-terminal residue" evidence="2">
    <location>
        <position position="1"/>
    </location>
</feature>
<proteinExistence type="predicted"/>
<accession>A0A8S4QYK4</accession>
<dbReference type="Proteomes" id="UP000838756">
    <property type="component" value="Unassembled WGS sequence"/>
</dbReference>
<comment type="caution">
    <text evidence="2">The sequence shown here is derived from an EMBL/GenBank/DDBJ whole genome shotgun (WGS) entry which is preliminary data.</text>
</comment>
<feature type="region of interest" description="Disordered" evidence="1">
    <location>
        <begin position="33"/>
        <end position="63"/>
    </location>
</feature>
<reference evidence="2" key="1">
    <citation type="submission" date="2022-03" db="EMBL/GenBank/DDBJ databases">
        <authorList>
            <person name="Lindestad O."/>
        </authorList>
    </citation>
    <scope>NUCLEOTIDE SEQUENCE</scope>
</reference>
<organism evidence="2 3">
    <name type="scientific">Pararge aegeria aegeria</name>
    <dbReference type="NCBI Taxonomy" id="348720"/>
    <lineage>
        <taxon>Eukaryota</taxon>
        <taxon>Metazoa</taxon>
        <taxon>Ecdysozoa</taxon>
        <taxon>Arthropoda</taxon>
        <taxon>Hexapoda</taxon>
        <taxon>Insecta</taxon>
        <taxon>Pterygota</taxon>
        <taxon>Neoptera</taxon>
        <taxon>Endopterygota</taxon>
        <taxon>Lepidoptera</taxon>
        <taxon>Glossata</taxon>
        <taxon>Ditrysia</taxon>
        <taxon>Papilionoidea</taxon>
        <taxon>Nymphalidae</taxon>
        <taxon>Satyrinae</taxon>
        <taxon>Satyrini</taxon>
        <taxon>Parargina</taxon>
        <taxon>Pararge</taxon>
    </lineage>
</organism>
<evidence type="ECO:0000313" key="2">
    <source>
        <dbReference type="EMBL" id="CAH2218518.1"/>
    </source>
</evidence>
<dbReference type="AlphaFoldDB" id="A0A8S4QYK4"/>
<evidence type="ECO:0000313" key="3">
    <source>
        <dbReference type="Proteomes" id="UP000838756"/>
    </source>
</evidence>
<dbReference type="EMBL" id="CAKXAJ010019770">
    <property type="protein sequence ID" value="CAH2218518.1"/>
    <property type="molecule type" value="Genomic_DNA"/>
</dbReference>
<protein>
    <submittedName>
        <fullName evidence="2">Jg6257 protein</fullName>
    </submittedName>
</protein>
<sequence>DLSHTADMLQNIVASVLRQGFPPGVDAVVHAAVPPPPGLDLGQAEGQNQARNPDPRGRATRHQHEPFSVFNMVYDRYLQCESIHARLQLQRRRDESIAAGGPIHFDNEYTRIQNNVETLYDRFDRHSFDHESLVIAVTVTLREACSFNSRRTLQPNELIPLRRRLQVYMRDLMQGEYEEGTQERLADMIFERHAAFIERIVSKKFLLNAIWLIVDCPTRKLNGIKNFSKF</sequence>